<dbReference type="EMBL" id="VYXB01016661">
    <property type="protein sequence ID" value="NWS23346.1"/>
    <property type="molecule type" value="Genomic_DNA"/>
</dbReference>
<keyword evidence="2" id="KW-0963">Cytoplasm</keyword>
<evidence type="ECO:0000256" key="5">
    <source>
        <dbReference type="ARBA" id="ARBA00023273"/>
    </source>
</evidence>
<keyword evidence="5" id="KW-0966">Cell projection</keyword>
<keyword evidence="10" id="KW-1185">Reference proteome</keyword>
<evidence type="ECO:0000256" key="6">
    <source>
        <dbReference type="ARBA" id="ARBA00037672"/>
    </source>
</evidence>
<evidence type="ECO:0000313" key="10">
    <source>
        <dbReference type="Proteomes" id="UP000525089"/>
    </source>
</evidence>
<evidence type="ECO:0000256" key="4">
    <source>
        <dbReference type="ARBA" id="ARBA00023212"/>
    </source>
</evidence>
<sequence>LGYGVLPVPCTPGTHELTCVTWRPRGSWRERLSRGVLGGGPQLRSPEAATLGAADRFRLRTESSGCVRLLLGVLPRN</sequence>
<evidence type="ECO:0000256" key="8">
    <source>
        <dbReference type="ARBA" id="ARBA00039272"/>
    </source>
</evidence>
<feature type="non-terminal residue" evidence="9">
    <location>
        <position position="1"/>
    </location>
</feature>
<dbReference type="GO" id="GO:0060271">
    <property type="term" value="P:cilium assembly"/>
    <property type="evidence" value="ECO:0007669"/>
    <property type="project" value="TreeGrafter"/>
</dbReference>
<comment type="function">
    <text evidence="6">Component of the tectonic-like complex, a complex localized at the transition zone of primary cilia and acting as a barrier that prevents diffusion of transmembrane proteins between the cilia and plasma membranes.</text>
</comment>
<organism evidence="9 10">
    <name type="scientific">Pachyramphus minor</name>
    <dbReference type="NCBI Taxonomy" id="369605"/>
    <lineage>
        <taxon>Eukaryota</taxon>
        <taxon>Metazoa</taxon>
        <taxon>Chordata</taxon>
        <taxon>Craniata</taxon>
        <taxon>Vertebrata</taxon>
        <taxon>Euteleostomi</taxon>
        <taxon>Archelosauria</taxon>
        <taxon>Archosauria</taxon>
        <taxon>Dinosauria</taxon>
        <taxon>Saurischia</taxon>
        <taxon>Theropoda</taxon>
        <taxon>Coelurosauria</taxon>
        <taxon>Aves</taxon>
        <taxon>Neognathae</taxon>
        <taxon>Neoaves</taxon>
        <taxon>Telluraves</taxon>
        <taxon>Australaves</taxon>
        <taxon>Passeriformes</taxon>
        <taxon>Tyrannidae</taxon>
        <taxon>Pachyramphus</taxon>
    </lineage>
</organism>
<evidence type="ECO:0000256" key="3">
    <source>
        <dbReference type="ARBA" id="ARBA00022794"/>
    </source>
</evidence>
<gene>
    <name evidence="9" type="primary">B9d2</name>
    <name evidence="9" type="ORF">PACMIN_R15623</name>
</gene>
<evidence type="ECO:0000256" key="7">
    <source>
        <dbReference type="ARBA" id="ARBA00038411"/>
    </source>
</evidence>
<comment type="similarity">
    <text evidence="7">Belongs to the B9D family.</text>
</comment>
<protein>
    <recommendedName>
        <fullName evidence="8">B9 domain-containing protein 2</fullName>
    </recommendedName>
</protein>
<keyword evidence="4" id="KW-0206">Cytoskeleton</keyword>
<evidence type="ECO:0000256" key="2">
    <source>
        <dbReference type="ARBA" id="ARBA00022490"/>
    </source>
</evidence>
<evidence type="ECO:0000313" key="9">
    <source>
        <dbReference type="EMBL" id="NWS23346.1"/>
    </source>
</evidence>
<reference evidence="9 10" key="1">
    <citation type="submission" date="2019-09" db="EMBL/GenBank/DDBJ databases">
        <title>Bird 10,000 Genomes (B10K) Project - Family phase.</title>
        <authorList>
            <person name="Zhang G."/>
        </authorList>
    </citation>
    <scope>NUCLEOTIDE SEQUENCE [LARGE SCALE GENOMIC DNA]</scope>
    <source>
        <strain evidence="9">B10K-DU-001-72</strain>
        <tissue evidence="9">Muscle</tissue>
    </source>
</reference>
<keyword evidence="3" id="KW-0970">Cilium biogenesis/degradation</keyword>
<dbReference type="AlphaFoldDB" id="A0A7K5DSH8"/>
<dbReference type="PROSITE" id="PS51381">
    <property type="entry name" value="C2_B9"/>
    <property type="match status" value="1"/>
</dbReference>
<name>A0A7K5DSH8_9TYRA</name>
<proteinExistence type="inferred from homology"/>
<comment type="caution">
    <text evidence="9">The sequence shown here is derived from an EMBL/GenBank/DDBJ whole genome shotgun (WGS) entry which is preliminary data.</text>
</comment>
<dbReference type="InterPro" id="IPR010796">
    <property type="entry name" value="C2_B9-type_dom"/>
</dbReference>
<feature type="non-terminal residue" evidence="9">
    <location>
        <position position="77"/>
    </location>
</feature>
<dbReference type="Proteomes" id="UP000525089">
    <property type="component" value="Unassembled WGS sequence"/>
</dbReference>
<dbReference type="PANTHER" id="PTHR12968:SF2">
    <property type="entry name" value="B9 DOMAIN-CONTAINING PROTEIN 2"/>
    <property type="match status" value="1"/>
</dbReference>
<dbReference type="PANTHER" id="PTHR12968">
    <property type="entry name" value="B9 DOMAIN-CONTAINING"/>
    <property type="match status" value="1"/>
</dbReference>
<dbReference type="Pfam" id="PF07162">
    <property type="entry name" value="B9-C2"/>
    <property type="match status" value="1"/>
</dbReference>
<accession>A0A7K5DSH8</accession>
<evidence type="ECO:0000256" key="1">
    <source>
        <dbReference type="ARBA" id="ARBA00004120"/>
    </source>
</evidence>
<comment type="subcellular location">
    <subcellularLocation>
        <location evidence="1">Cytoplasm</location>
        <location evidence="1">Cytoskeleton</location>
        <location evidence="1">Cilium basal body</location>
    </subcellularLocation>
</comment>
<dbReference type="GO" id="GO:0036038">
    <property type="term" value="C:MKS complex"/>
    <property type="evidence" value="ECO:0007669"/>
    <property type="project" value="TreeGrafter"/>
</dbReference>